<dbReference type="EMBL" id="JYDH01000027">
    <property type="protein sequence ID" value="KRY38168.1"/>
    <property type="molecule type" value="Genomic_DNA"/>
</dbReference>
<evidence type="ECO:0000313" key="3">
    <source>
        <dbReference type="Proteomes" id="UP000054776"/>
    </source>
</evidence>
<protein>
    <submittedName>
        <fullName evidence="2">Uncharacterized protein</fullName>
    </submittedName>
</protein>
<keyword evidence="1" id="KW-0472">Membrane</keyword>
<dbReference type="Proteomes" id="UP000054776">
    <property type="component" value="Unassembled WGS sequence"/>
</dbReference>
<keyword evidence="1" id="KW-0812">Transmembrane</keyword>
<keyword evidence="1" id="KW-1133">Transmembrane helix</keyword>
<sequence>MFSQAATTFRFLRPFSFYLVYFYVSLIALNINQIRIAIITLSYLTVSISVNREVTYSKNTWKSFRKQY</sequence>
<dbReference type="AlphaFoldDB" id="A0A0V1BN24"/>
<evidence type="ECO:0000256" key="1">
    <source>
        <dbReference type="SAM" id="Phobius"/>
    </source>
</evidence>
<gene>
    <name evidence="2" type="ORF">T01_8379</name>
</gene>
<evidence type="ECO:0000313" key="2">
    <source>
        <dbReference type="EMBL" id="KRY38168.1"/>
    </source>
</evidence>
<comment type="caution">
    <text evidence="2">The sequence shown here is derived from an EMBL/GenBank/DDBJ whole genome shotgun (WGS) entry which is preliminary data.</text>
</comment>
<organism evidence="2 3">
    <name type="scientific">Trichinella spiralis</name>
    <name type="common">Trichina worm</name>
    <dbReference type="NCBI Taxonomy" id="6334"/>
    <lineage>
        <taxon>Eukaryota</taxon>
        <taxon>Metazoa</taxon>
        <taxon>Ecdysozoa</taxon>
        <taxon>Nematoda</taxon>
        <taxon>Enoplea</taxon>
        <taxon>Dorylaimia</taxon>
        <taxon>Trichinellida</taxon>
        <taxon>Trichinellidae</taxon>
        <taxon>Trichinella</taxon>
    </lineage>
</organism>
<proteinExistence type="predicted"/>
<reference evidence="2 3" key="1">
    <citation type="submission" date="2015-01" db="EMBL/GenBank/DDBJ databases">
        <title>Evolution of Trichinella species and genotypes.</title>
        <authorList>
            <person name="Korhonen P.K."/>
            <person name="Edoardo P."/>
            <person name="Giuseppe L.R."/>
            <person name="Gasser R.B."/>
        </authorList>
    </citation>
    <scope>NUCLEOTIDE SEQUENCE [LARGE SCALE GENOMIC DNA]</scope>
    <source>
        <strain evidence="2">ISS3</strain>
    </source>
</reference>
<keyword evidence="3" id="KW-1185">Reference proteome</keyword>
<dbReference type="InParanoid" id="A0A0V1BN24"/>
<name>A0A0V1BN24_TRISP</name>
<feature type="transmembrane region" description="Helical" evidence="1">
    <location>
        <begin position="20"/>
        <end position="44"/>
    </location>
</feature>
<accession>A0A0V1BN24</accession>